<feature type="compositionally biased region" description="Basic and acidic residues" evidence="1">
    <location>
        <begin position="260"/>
        <end position="269"/>
    </location>
</feature>
<dbReference type="EMBL" id="DXHL01000005">
    <property type="protein sequence ID" value="HIW09999.1"/>
    <property type="molecule type" value="Genomic_DNA"/>
</dbReference>
<proteinExistence type="predicted"/>
<accession>A0A9D1QCB0</accession>
<dbReference type="Proteomes" id="UP000823926">
    <property type="component" value="Unassembled WGS sequence"/>
</dbReference>
<evidence type="ECO:0000256" key="1">
    <source>
        <dbReference type="SAM" id="MobiDB-lite"/>
    </source>
</evidence>
<feature type="transmembrane region" description="Helical" evidence="2">
    <location>
        <begin position="143"/>
        <end position="165"/>
    </location>
</feature>
<feature type="transmembrane region" description="Helical" evidence="2">
    <location>
        <begin position="12"/>
        <end position="32"/>
    </location>
</feature>
<reference evidence="3" key="2">
    <citation type="submission" date="2021-04" db="EMBL/GenBank/DDBJ databases">
        <authorList>
            <person name="Gilroy R."/>
        </authorList>
    </citation>
    <scope>NUCLEOTIDE SEQUENCE</scope>
    <source>
        <strain evidence="3">ChiBcec15-1070</strain>
    </source>
</reference>
<keyword evidence="2" id="KW-0812">Transmembrane</keyword>
<feature type="transmembrane region" description="Helical" evidence="2">
    <location>
        <begin position="360"/>
        <end position="380"/>
    </location>
</feature>
<dbReference type="AlphaFoldDB" id="A0A9D1QCB0"/>
<comment type="caution">
    <text evidence="3">The sequence shown here is derived from an EMBL/GenBank/DDBJ whole genome shotgun (WGS) entry which is preliminary data.</text>
</comment>
<feature type="compositionally biased region" description="Polar residues" evidence="1">
    <location>
        <begin position="241"/>
        <end position="259"/>
    </location>
</feature>
<evidence type="ECO:0000313" key="3">
    <source>
        <dbReference type="EMBL" id="HIW09999.1"/>
    </source>
</evidence>
<name>A0A9D1QCB0_9BACT</name>
<feature type="region of interest" description="Disordered" evidence="1">
    <location>
        <begin position="235"/>
        <end position="269"/>
    </location>
</feature>
<dbReference type="Pfam" id="PF03929">
    <property type="entry name" value="PepSY_TM"/>
    <property type="match status" value="1"/>
</dbReference>
<evidence type="ECO:0000313" key="4">
    <source>
        <dbReference type="Proteomes" id="UP000823926"/>
    </source>
</evidence>
<evidence type="ECO:0000256" key="2">
    <source>
        <dbReference type="SAM" id="Phobius"/>
    </source>
</evidence>
<protein>
    <submittedName>
        <fullName evidence="3">PepSY domain-containing protein</fullName>
    </submittedName>
</protein>
<dbReference type="InterPro" id="IPR005625">
    <property type="entry name" value="PepSY-ass_TM"/>
</dbReference>
<reference evidence="3" key="1">
    <citation type="journal article" date="2021" name="PeerJ">
        <title>Extensive microbial diversity within the chicken gut microbiome revealed by metagenomics and culture.</title>
        <authorList>
            <person name="Gilroy R."/>
            <person name="Ravi A."/>
            <person name="Getino M."/>
            <person name="Pursley I."/>
            <person name="Horton D.L."/>
            <person name="Alikhan N.F."/>
            <person name="Baker D."/>
            <person name="Gharbi K."/>
            <person name="Hall N."/>
            <person name="Watson M."/>
            <person name="Adriaenssens E.M."/>
            <person name="Foster-Nyarko E."/>
            <person name="Jarju S."/>
            <person name="Secka A."/>
            <person name="Antonio M."/>
            <person name="Oren A."/>
            <person name="Chaudhuri R.R."/>
            <person name="La Ragione R."/>
            <person name="Hildebrand F."/>
            <person name="Pallen M.J."/>
        </authorList>
    </citation>
    <scope>NUCLEOTIDE SEQUENCE</scope>
    <source>
        <strain evidence="3">ChiBcec15-1070</strain>
    </source>
</reference>
<dbReference type="PANTHER" id="PTHR34219:SF3">
    <property type="entry name" value="BLL7967 PROTEIN"/>
    <property type="match status" value="1"/>
</dbReference>
<organism evidence="3 4">
    <name type="scientific">Candidatus Rikenella faecigallinarum</name>
    <dbReference type="NCBI Taxonomy" id="2838745"/>
    <lineage>
        <taxon>Bacteria</taxon>
        <taxon>Pseudomonadati</taxon>
        <taxon>Bacteroidota</taxon>
        <taxon>Bacteroidia</taxon>
        <taxon>Bacteroidales</taxon>
        <taxon>Rikenellaceae</taxon>
        <taxon>Rikenella</taxon>
    </lineage>
</organism>
<gene>
    <name evidence="3" type="ORF">H9888_00720</name>
</gene>
<sequence>MKRLFRKLHLWLSVPLGLLITAICFSGAALVFENEIMRLIRHDVYYVERVTEAPLAADSIVRRVAQTLPQGVTVTGVTFFNDPQRTCQVNLSKPHRAALYVDRYTGEIKGDNQRTAFFAFMFRLHRWLLDRSGQNSTVWVGKLIVGITTALFVVIVITGVVLWWPRNRKALLRGLKISVTKGWRRFWYDFHVVGGVYATLLLLVMALTGLTWSFGWYRTGVYKLFGLETTQTEKKAEPQVASASDGQQVKNRPQGNNPNGKREGRGKREDTPRVLHWQTVYEELVERNPHYKQITISDGTASVAFNQAGNQRASDRYAFDTRTGAVGEVTLYADAERSGKIRGWIYSLHVGSWGGMVTRILSFLAALLGATLPLTGYYLWMRKWWSKRNNRGPVRPPVK</sequence>
<keyword evidence="2" id="KW-1133">Transmembrane helix</keyword>
<feature type="transmembrane region" description="Helical" evidence="2">
    <location>
        <begin position="186"/>
        <end position="214"/>
    </location>
</feature>
<dbReference type="PANTHER" id="PTHR34219">
    <property type="entry name" value="IRON-REGULATED INNER MEMBRANE PROTEIN-RELATED"/>
    <property type="match status" value="1"/>
</dbReference>
<keyword evidence="2" id="KW-0472">Membrane</keyword>